<keyword evidence="4" id="KW-1185">Reference proteome</keyword>
<organism evidence="3 4">
    <name type="scientific">Polyrhizophydium stewartii</name>
    <dbReference type="NCBI Taxonomy" id="2732419"/>
    <lineage>
        <taxon>Eukaryota</taxon>
        <taxon>Fungi</taxon>
        <taxon>Fungi incertae sedis</taxon>
        <taxon>Chytridiomycota</taxon>
        <taxon>Chytridiomycota incertae sedis</taxon>
        <taxon>Chytridiomycetes</taxon>
        <taxon>Rhizophydiales</taxon>
        <taxon>Rhizophydiales incertae sedis</taxon>
        <taxon>Polyrhizophydium</taxon>
    </lineage>
</organism>
<dbReference type="InterPro" id="IPR011600">
    <property type="entry name" value="Pept_C14_caspase"/>
</dbReference>
<evidence type="ECO:0000256" key="1">
    <source>
        <dbReference type="ARBA" id="ARBA00009005"/>
    </source>
</evidence>
<evidence type="ECO:0000313" key="4">
    <source>
        <dbReference type="Proteomes" id="UP001527925"/>
    </source>
</evidence>
<evidence type="ECO:0000259" key="2">
    <source>
        <dbReference type="Pfam" id="PF00656"/>
    </source>
</evidence>
<dbReference type="EMBL" id="JADGIZ020000025">
    <property type="protein sequence ID" value="KAL2915304.1"/>
    <property type="molecule type" value="Genomic_DNA"/>
</dbReference>
<dbReference type="PANTHER" id="PTHR48104">
    <property type="entry name" value="METACASPASE-4"/>
    <property type="match status" value="1"/>
</dbReference>
<sequence>MFGRLSDALKKVDASHIDQLLDKAEPLLSQVGVGGNRDAAVGQQPPQGLAVVNQEQHRQYAQQAGGGRHTRALLIGINYAGTDSALRGCIQDVTNMNSFIGSANVFQEVLILTDDQQDPQRRPTRQNILSAFQWLVSGAQPGDAFFLHYSGHGSRQKDTDGDEVDGYDETIVPLDYQQAGQITDDEMNALLVRPLPKGARLTCVFDCCHSGSGIDLPYTYSIDGNLQITFRDNTKEIVRHGLQAGLAMFKKDHQSAAREAFQAISLLAQPKGNPEQHDAAYKKTVAEKGSDADILMFSGCKDEQTSADAVIEGQATGAMSWALLAVLREVPNPNLADLLRRLREKLYGKYQQIPQMSTAHQIDVLNSVFFLG</sequence>
<reference evidence="3 4" key="1">
    <citation type="submission" date="2023-09" db="EMBL/GenBank/DDBJ databases">
        <title>Pangenome analysis of Batrachochytrium dendrobatidis and related Chytrids.</title>
        <authorList>
            <person name="Yacoub M.N."/>
            <person name="Stajich J.E."/>
            <person name="James T.Y."/>
        </authorList>
    </citation>
    <scope>NUCLEOTIDE SEQUENCE [LARGE SCALE GENOMIC DNA]</scope>
    <source>
        <strain evidence="3 4">JEL0888</strain>
    </source>
</reference>
<dbReference type="Pfam" id="PF00656">
    <property type="entry name" value="Peptidase_C14"/>
    <property type="match status" value="1"/>
</dbReference>
<protein>
    <recommendedName>
        <fullName evidence="2">Peptidase C14 caspase domain-containing protein</fullName>
    </recommendedName>
</protein>
<comment type="caution">
    <text evidence="3">The sequence shown here is derived from an EMBL/GenBank/DDBJ whole genome shotgun (WGS) entry which is preliminary data.</text>
</comment>
<gene>
    <name evidence="3" type="ORF">HK105_205169</name>
</gene>
<dbReference type="Proteomes" id="UP001527925">
    <property type="component" value="Unassembled WGS sequence"/>
</dbReference>
<dbReference type="InterPro" id="IPR050452">
    <property type="entry name" value="Metacaspase"/>
</dbReference>
<accession>A0ABR4N761</accession>
<dbReference type="PANTHER" id="PTHR48104:SF30">
    <property type="entry name" value="METACASPASE-1"/>
    <property type="match status" value="1"/>
</dbReference>
<proteinExistence type="inferred from homology"/>
<evidence type="ECO:0000313" key="3">
    <source>
        <dbReference type="EMBL" id="KAL2915304.1"/>
    </source>
</evidence>
<dbReference type="Gene3D" id="3.40.50.12660">
    <property type="match status" value="2"/>
</dbReference>
<name>A0ABR4N761_9FUNG</name>
<feature type="domain" description="Peptidase C14 caspase" evidence="2">
    <location>
        <begin position="71"/>
        <end position="360"/>
    </location>
</feature>
<comment type="similarity">
    <text evidence="1">Belongs to the peptidase C14B family.</text>
</comment>